<dbReference type="EMBL" id="JAEPRC010001323">
    <property type="protein sequence ID" value="KAG2189636.1"/>
    <property type="molecule type" value="Genomic_DNA"/>
</dbReference>
<proteinExistence type="predicted"/>
<accession>A0A8H7UKR7</accession>
<keyword evidence="2" id="KW-1185">Reference proteome</keyword>
<evidence type="ECO:0000313" key="1">
    <source>
        <dbReference type="EMBL" id="KAG2189636.1"/>
    </source>
</evidence>
<organism evidence="1 2">
    <name type="scientific">Mucor plumbeus</name>
    <dbReference type="NCBI Taxonomy" id="97098"/>
    <lineage>
        <taxon>Eukaryota</taxon>
        <taxon>Fungi</taxon>
        <taxon>Fungi incertae sedis</taxon>
        <taxon>Mucoromycota</taxon>
        <taxon>Mucoromycotina</taxon>
        <taxon>Mucoromycetes</taxon>
        <taxon>Mucorales</taxon>
        <taxon>Mucorineae</taxon>
        <taxon>Mucoraceae</taxon>
        <taxon>Mucor</taxon>
    </lineage>
</organism>
<dbReference type="AlphaFoldDB" id="A0A8H7UKR7"/>
<protein>
    <submittedName>
        <fullName evidence="1">Uncharacterized protein</fullName>
    </submittedName>
</protein>
<name>A0A8H7UKR7_9FUNG</name>
<gene>
    <name evidence="1" type="ORF">INT46_005487</name>
</gene>
<sequence>MIEIYLDHWIQPVFKSFNVVRQPPEMERTLDVDSYPDSNSLYGRQQHRIGLTTSAWLLGQLKAARKMFEVPKNTTILIPTNNTMSLFYINKEGGTRSFPLMGLPRNFEIGDSTSGGCLAFVVNAPKEKRKKRRIIKPFTIHPDSSDVELCPIQFFKASKNHSALLTKYIGSNLFVIQSNLIQQPLSANTLST</sequence>
<comment type="caution">
    <text evidence="1">The sequence shown here is derived from an EMBL/GenBank/DDBJ whole genome shotgun (WGS) entry which is preliminary data.</text>
</comment>
<reference evidence="1" key="1">
    <citation type="submission" date="2020-12" db="EMBL/GenBank/DDBJ databases">
        <title>Metabolic potential, ecology and presence of endohyphal bacteria is reflected in genomic diversity of Mucoromycotina.</title>
        <authorList>
            <person name="Muszewska A."/>
            <person name="Okrasinska A."/>
            <person name="Steczkiewicz K."/>
            <person name="Drgas O."/>
            <person name="Orlowska M."/>
            <person name="Perlinska-Lenart U."/>
            <person name="Aleksandrzak-Piekarczyk T."/>
            <person name="Szatraj K."/>
            <person name="Zielenkiewicz U."/>
            <person name="Pilsyk S."/>
            <person name="Malc E."/>
            <person name="Mieczkowski P."/>
            <person name="Kruszewska J.S."/>
            <person name="Biernat P."/>
            <person name="Pawlowska J."/>
        </authorList>
    </citation>
    <scope>NUCLEOTIDE SEQUENCE</scope>
    <source>
        <strain evidence="1">CBS 226.32</strain>
    </source>
</reference>
<evidence type="ECO:0000313" key="2">
    <source>
        <dbReference type="Proteomes" id="UP000650833"/>
    </source>
</evidence>
<dbReference type="OrthoDB" id="2281581at2759"/>
<dbReference type="Proteomes" id="UP000650833">
    <property type="component" value="Unassembled WGS sequence"/>
</dbReference>